<evidence type="ECO:0000313" key="4">
    <source>
        <dbReference type="Proteomes" id="UP001331515"/>
    </source>
</evidence>
<gene>
    <name evidence="3" type="ORF">CgunFtcFv8_005824</name>
</gene>
<evidence type="ECO:0000313" key="3">
    <source>
        <dbReference type="EMBL" id="KAK5911670.1"/>
    </source>
</evidence>
<keyword evidence="4" id="KW-1185">Reference proteome</keyword>
<evidence type="ECO:0000259" key="2">
    <source>
        <dbReference type="Pfam" id="PF16018"/>
    </source>
</evidence>
<dbReference type="PANTHER" id="PTHR21538">
    <property type="entry name" value="ANILLIN/RHOTEKIN RTKN"/>
    <property type="match status" value="1"/>
</dbReference>
<dbReference type="EMBL" id="JAURVH010001528">
    <property type="protein sequence ID" value="KAK5911670.1"/>
    <property type="molecule type" value="Genomic_DNA"/>
</dbReference>
<feature type="compositionally biased region" description="Polar residues" evidence="1">
    <location>
        <begin position="149"/>
        <end position="201"/>
    </location>
</feature>
<dbReference type="Proteomes" id="UP001331515">
    <property type="component" value="Unassembled WGS sequence"/>
</dbReference>
<feature type="compositionally biased region" description="Pro residues" evidence="1">
    <location>
        <begin position="38"/>
        <end position="47"/>
    </location>
</feature>
<reference evidence="3 4" key="1">
    <citation type="journal article" date="2023" name="Mol. Biol. Evol.">
        <title>Genomics of Secondarily Temperate Adaptation in the Only Non-Antarctic Icefish.</title>
        <authorList>
            <person name="Rivera-Colon A.G."/>
            <person name="Rayamajhi N."/>
            <person name="Minhas B.F."/>
            <person name="Madrigal G."/>
            <person name="Bilyk K.T."/>
            <person name="Yoon V."/>
            <person name="Hune M."/>
            <person name="Gregory S."/>
            <person name="Cheng C.H.C."/>
            <person name="Catchen J.M."/>
        </authorList>
    </citation>
    <scope>NUCLEOTIDE SEQUENCE [LARGE SCALE GENOMIC DNA]</scope>
    <source>
        <tissue evidence="3">White muscle</tissue>
    </source>
</reference>
<feature type="domain" description="Anillin N-terminal" evidence="2">
    <location>
        <begin position="1"/>
        <end position="81"/>
    </location>
</feature>
<dbReference type="Pfam" id="PF16018">
    <property type="entry name" value="Anillin_N"/>
    <property type="match status" value="1"/>
</dbReference>
<dbReference type="GO" id="GO:0000281">
    <property type="term" value="P:mitotic cytokinesis"/>
    <property type="evidence" value="ECO:0007669"/>
    <property type="project" value="TreeGrafter"/>
</dbReference>
<protein>
    <recommendedName>
        <fullName evidence="2">Anillin N-terminal domain-containing protein</fullName>
    </recommendedName>
</protein>
<feature type="region of interest" description="Disordered" evidence="1">
    <location>
        <begin position="71"/>
        <end position="407"/>
    </location>
</feature>
<sequence length="440" mass="45488">MRSRLQRLAAQRKYWDGDASSEAAPDPPSPPKRHAEAPPAPPTPSSGPPAGRRGRLANLAATIGSWEDDLSHAAFPAEKQSSAVPTSAGRGANGAIGANVAIGAKPSPAGSRSTPGAQALYGPPKPGRVDLPTPQKVEVPAARAALQSPPKSSIQGASFPSTPQKSSIQGPCSPQKAGLSSLTSVSQSPLKTQALSRNLNPVPSPQKPELRTKPTITASSGPKGSPGGPGVKSFLERFGEKCQERSTLSSPAGGSRTPAGTPSSLTPNTRLVQERLRAATHTTTADLTQRQKLERESELAQIRSRFQKGSNMWKDQAAGTNANTDDQAAGTNANTDDQAAGTNANTDDQAAGTNANTDVKEQPEKPVEAGASQRAEPEDAAAQRTDTPTKSVPPGTELSSISLSSTCTGFERDGSLAGVLSSMRSFDSGKALVSQSWFLM</sequence>
<feature type="compositionally biased region" description="Basic and acidic residues" evidence="1">
    <location>
        <begin position="358"/>
        <end position="367"/>
    </location>
</feature>
<dbReference type="PANTHER" id="PTHR21538:SF27">
    <property type="entry name" value="ANILLIN"/>
    <property type="match status" value="1"/>
</dbReference>
<feature type="compositionally biased region" description="Basic and acidic residues" evidence="1">
    <location>
        <begin position="234"/>
        <end position="244"/>
    </location>
</feature>
<name>A0AAN8D130_CHAGU</name>
<feature type="compositionally biased region" description="Polar residues" evidence="1">
    <location>
        <begin position="318"/>
        <end position="357"/>
    </location>
</feature>
<dbReference type="GO" id="GO:0031106">
    <property type="term" value="P:septin ring organization"/>
    <property type="evidence" value="ECO:0007669"/>
    <property type="project" value="TreeGrafter"/>
</dbReference>
<dbReference type="InterPro" id="IPR031970">
    <property type="entry name" value="Anillin_N"/>
</dbReference>
<feature type="compositionally biased region" description="Polar residues" evidence="1">
    <location>
        <begin position="397"/>
        <end position="407"/>
    </location>
</feature>
<feature type="compositionally biased region" description="Low complexity" evidence="1">
    <location>
        <begin position="88"/>
        <end position="104"/>
    </location>
</feature>
<feature type="compositionally biased region" description="Polar residues" evidence="1">
    <location>
        <begin position="245"/>
        <end position="271"/>
    </location>
</feature>
<feature type="compositionally biased region" description="Basic and acidic residues" evidence="1">
    <location>
        <begin position="289"/>
        <end position="298"/>
    </location>
</feature>
<dbReference type="InterPro" id="IPR051364">
    <property type="entry name" value="Cytokinesis/Rho-signaling"/>
</dbReference>
<dbReference type="GO" id="GO:0005826">
    <property type="term" value="C:actomyosin contractile ring"/>
    <property type="evidence" value="ECO:0007669"/>
    <property type="project" value="TreeGrafter"/>
</dbReference>
<feature type="region of interest" description="Disordered" evidence="1">
    <location>
        <begin position="1"/>
        <end position="55"/>
    </location>
</feature>
<organism evidence="3 4">
    <name type="scientific">Champsocephalus gunnari</name>
    <name type="common">Mackerel icefish</name>
    <dbReference type="NCBI Taxonomy" id="52237"/>
    <lineage>
        <taxon>Eukaryota</taxon>
        <taxon>Metazoa</taxon>
        <taxon>Chordata</taxon>
        <taxon>Craniata</taxon>
        <taxon>Vertebrata</taxon>
        <taxon>Euteleostomi</taxon>
        <taxon>Actinopterygii</taxon>
        <taxon>Neopterygii</taxon>
        <taxon>Teleostei</taxon>
        <taxon>Neoteleostei</taxon>
        <taxon>Acanthomorphata</taxon>
        <taxon>Eupercaria</taxon>
        <taxon>Perciformes</taxon>
        <taxon>Notothenioidei</taxon>
        <taxon>Channichthyidae</taxon>
        <taxon>Champsocephalus</taxon>
    </lineage>
</organism>
<accession>A0AAN8D130</accession>
<dbReference type="AlphaFoldDB" id="A0AAN8D130"/>
<dbReference type="GO" id="GO:0000915">
    <property type="term" value="P:actomyosin contractile ring assembly"/>
    <property type="evidence" value="ECO:0007669"/>
    <property type="project" value="TreeGrafter"/>
</dbReference>
<comment type="caution">
    <text evidence="3">The sequence shown here is derived from an EMBL/GenBank/DDBJ whole genome shotgun (WGS) entry which is preliminary data.</text>
</comment>
<evidence type="ECO:0000256" key="1">
    <source>
        <dbReference type="SAM" id="MobiDB-lite"/>
    </source>
</evidence>
<proteinExistence type="predicted"/>